<gene>
    <name evidence="1" type="ordered locus">Bcell_0351</name>
</gene>
<evidence type="ECO:0000313" key="1">
    <source>
        <dbReference type="EMBL" id="ADU28637.1"/>
    </source>
</evidence>
<dbReference type="Proteomes" id="UP000001401">
    <property type="component" value="Chromosome"/>
</dbReference>
<dbReference type="OrthoDB" id="2691694at2"/>
<dbReference type="AlphaFoldDB" id="E6TVS8"/>
<dbReference type="RefSeq" id="WP_013486978.1">
    <property type="nucleotide sequence ID" value="NC_014829.1"/>
</dbReference>
<dbReference type="NCBIfam" id="NF033225">
    <property type="entry name" value="spore_CmpA"/>
    <property type="match status" value="1"/>
</dbReference>
<dbReference type="KEGG" id="bco:Bcell_0351"/>
<evidence type="ECO:0008006" key="3">
    <source>
        <dbReference type="Google" id="ProtNLM"/>
    </source>
</evidence>
<dbReference type="HOGENOM" id="CLU_217470_0_0_9"/>
<reference evidence="1" key="1">
    <citation type="submission" date="2010-12" db="EMBL/GenBank/DDBJ databases">
        <title>Complete sequence of Bacillus cellulosilyticus DSM 2522.</title>
        <authorList>
            <consortium name="US DOE Joint Genome Institute"/>
            <person name="Lucas S."/>
            <person name="Copeland A."/>
            <person name="Lapidus A."/>
            <person name="Cheng J.-F."/>
            <person name="Bruce D."/>
            <person name="Goodwin L."/>
            <person name="Pitluck S."/>
            <person name="Chertkov O."/>
            <person name="Detter J.C."/>
            <person name="Han C."/>
            <person name="Tapia R."/>
            <person name="Land M."/>
            <person name="Hauser L."/>
            <person name="Jeffries C."/>
            <person name="Kyrpides N."/>
            <person name="Ivanova N."/>
            <person name="Mikhailova N."/>
            <person name="Brumm P."/>
            <person name="Mead D."/>
            <person name="Woyke T."/>
        </authorList>
    </citation>
    <scope>NUCLEOTIDE SEQUENCE [LARGE SCALE GENOMIC DNA]</scope>
    <source>
        <strain evidence="1">DSM 2522</strain>
    </source>
</reference>
<accession>E6TVS8</accession>
<proteinExistence type="predicted"/>
<keyword evidence="2" id="KW-1185">Reference proteome</keyword>
<sequence>MPSWLQRQLKEAYQQKDMRQVRLLNQCWFYYKKTIPTSSQKQNEV</sequence>
<dbReference type="InterPro" id="IPR047764">
    <property type="entry name" value="CmpA"/>
</dbReference>
<protein>
    <recommendedName>
        <fullName evidence="3">Cortex morphogenetic protein CmpA</fullName>
    </recommendedName>
</protein>
<evidence type="ECO:0000313" key="2">
    <source>
        <dbReference type="Proteomes" id="UP000001401"/>
    </source>
</evidence>
<name>E6TVS8_EVAC2</name>
<dbReference type="Pfam" id="PF26301">
    <property type="entry name" value="spore_CmpA"/>
    <property type="match status" value="1"/>
</dbReference>
<dbReference type="EMBL" id="CP002394">
    <property type="protein sequence ID" value="ADU28637.1"/>
    <property type="molecule type" value="Genomic_DNA"/>
</dbReference>
<organism evidence="1 2">
    <name type="scientific">Evansella cellulosilytica (strain ATCC 21833 / DSM 2522 / FERM P-1141 / JCM 9156 / N-4)</name>
    <name type="common">Bacillus cellulosilyticus</name>
    <dbReference type="NCBI Taxonomy" id="649639"/>
    <lineage>
        <taxon>Bacteria</taxon>
        <taxon>Bacillati</taxon>
        <taxon>Bacillota</taxon>
        <taxon>Bacilli</taxon>
        <taxon>Bacillales</taxon>
        <taxon>Bacillaceae</taxon>
        <taxon>Evansella</taxon>
    </lineage>
</organism>